<dbReference type="AlphaFoldDB" id="A0A9W7LEL1"/>
<comment type="caution">
    <text evidence="2">The sequence shown here is derived from an EMBL/GenBank/DDBJ whole genome shotgun (WGS) entry which is preliminary data.</text>
</comment>
<evidence type="ECO:0000313" key="2">
    <source>
        <dbReference type="EMBL" id="GMI47158.1"/>
    </source>
</evidence>
<dbReference type="Gene3D" id="2.60.40.640">
    <property type="match status" value="1"/>
</dbReference>
<dbReference type="InterPro" id="IPR014752">
    <property type="entry name" value="Arrestin-like_C"/>
</dbReference>
<evidence type="ECO:0008006" key="4">
    <source>
        <dbReference type="Google" id="ProtNLM"/>
    </source>
</evidence>
<sequence>MENKSLLADTIIDCDDENCTAGGTVSGSIIMSANNVDMSSLLKSGSKVTITLTCKESTQVTYSDTHSNNKTSTAKSERTLFQKTNNVTEGGRFEIGIPDFCPATLVHGGGASAREGVTDSDQCSVLTTLRLHLHTSSGRILNSTPHQITVHPLPSPTSCSTLATPQVRHITLCCCISAGTLVAGSRVEPTRVGRGESVRVQYCMRNRSKEIVKEVRVKVEEVIIFSSQGHTSTSKRVLSSTTVSGNVFASSAASLSTPPPQTSSEDYNGNHGSSSVEENLNASMRSIYTELTLKKSPVITLSIPSASYSYSGLLITVSHYISIEYVTGVWVDNVVEKVGVWVGGKEEEGAEQEDCFVGTAASWDESELLVGGMEIIKEDGESDDEEEEEDECTPDVNTDPSLSSTLSNPITKSSETPTTTTTKPRKSLGLIPSITSQSPSLSKFSDLMDALNRSYADLHCIKKYAVGRGKVGFLEILTPGEYKDAVGGCDNEWDKCSASGILAEAMYPNFTCEHLAAVAKELKGNTKWDVVNGNIRKCGDWEVNWRKVWDTLEEFDKIVCEDKCKPPGAIG</sequence>
<gene>
    <name evidence="2" type="ORF">TrCOL_g9877</name>
</gene>
<feature type="compositionally biased region" description="Acidic residues" evidence="1">
    <location>
        <begin position="380"/>
        <end position="393"/>
    </location>
</feature>
<reference evidence="3" key="1">
    <citation type="journal article" date="2023" name="Commun. Biol.">
        <title>Genome analysis of Parmales, the sister group of diatoms, reveals the evolutionary specialization of diatoms from phago-mixotrophs to photoautotrophs.</title>
        <authorList>
            <person name="Ban H."/>
            <person name="Sato S."/>
            <person name="Yoshikawa S."/>
            <person name="Yamada K."/>
            <person name="Nakamura Y."/>
            <person name="Ichinomiya M."/>
            <person name="Sato N."/>
            <person name="Blanc-Mathieu R."/>
            <person name="Endo H."/>
            <person name="Kuwata A."/>
            <person name="Ogata H."/>
        </authorList>
    </citation>
    <scope>NUCLEOTIDE SEQUENCE [LARGE SCALE GENOMIC DNA]</scope>
</reference>
<protein>
    <recommendedName>
        <fullName evidence="4">Arrestin C-terminal-like domain-containing protein</fullName>
    </recommendedName>
</protein>
<evidence type="ECO:0000256" key="1">
    <source>
        <dbReference type="SAM" id="MobiDB-lite"/>
    </source>
</evidence>
<name>A0A9W7LEL1_9STRA</name>
<dbReference type="Proteomes" id="UP001165065">
    <property type="component" value="Unassembled WGS sequence"/>
</dbReference>
<feature type="compositionally biased region" description="Polar residues" evidence="1">
    <location>
        <begin position="395"/>
        <end position="408"/>
    </location>
</feature>
<feature type="region of interest" description="Disordered" evidence="1">
    <location>
        <begin position="379"/>
        <end position="434"/>
    </location>
</feature>
<feature type="region of interest" description="Disordered" evidence="1">
    <location>
        <begin position="251"/>
        <end position="276"/>
    </location>
</feature>
<feature type="compositionally biased region" description="Polar residues" evidence="1">
    <location>
        <begin position="265"/>
        <end position="276"/>
    </location>
</feature>
<organism evidence="2 3">
    <name type="scientific">Triparma columacea</name>
    <dbReference type="NCBI Taxonomy" id="722753"/>
    <lineage>
        <taxon>Eukaryota</taxon>
        <taxon>Sar</taxon>
        <taxon>Stramenopiles</taxon>
        <taxon>Ochrophyta</taxon>
        <taxon>Bolidophyceae</taxon>
        <taxon>Parmales</taxon>
        <taxon>Triparmaceae</taxon>
        <taxon>Triparma</taxon>
    </lineage>
</organism>
<proteinExistence type="predicted"/>
<feature type="compositionally biased region" description="Low complexity" evidence="1">
    <location>
        <begin position="409"/>
        <end position="422"/>
    </location>
</feature>
<dbReference type="EMBL" id="BRYA01000332">
    <property type="protein sequence ID" value="GMI47158.1"/>
    <property type="molecule type" value="Genomic_DNA"/>
</dbReference>
<keyword evidence="3" id="KW-1185">Reference proteome</keyword>
<evidence type="ECO:0000313" key="3">
    <source>
        <dbReference type="Proteomes" id="UP001165065"/>
    </source>
</evidence>
<dbReference type="OrthoDB" id="10550697at2759"/>
<accession>A0A9W7LEL1</accession>